<proteinExistence type="predicted"/>
<evidence type="ECO:0000313" key="3">
    <source>
        <dbReference type="Proteomes" id="UP001152747"/>
    </source>
</evidence>
<sequence length="152" mass="17234">MSKILIFLIIPAVLSRGLGFSDFSTTTQPSQDASILGYQFLTAFLNAARAEDYSIFAQNFTESGIITKELLLRVFRSVPKDDSVEEVFPRNEVKCQLEDIDGQQYVVIEITEDRKLFVFVAQILGENQFVLQEIFWDLTNNITSSGLLKKLI</sequence>
<reference evidence="2" key="1">
    <citation type="submission" date="2022-11" db="EMBL/GenBank/DDBJ databases">
        <authorList>
            <person name="Kikuchi T."/>
        </authorList>
    </citation>
    <scope>NUCLEOTIDE SEQUENCE</scope>
    <source>
        <strain evidence="2">PS1010</strain>
    </source>
</reference>
<comment type="caution">
    <text evidence="2">The sequence shown here is derived from an EMBL/GenBank/DDBJ whole genome shotgun (WGS) entry which is preliminary data.</text>
</comment>
<dbReference type="Proteomes" id="UP001152747">
    <property type="component" value="Unassembled WGS sequence"/>
</dbReference>
<dbReference type="AlphaFoldDB" id="A0A9P1IG01"/>
<dbReference type="EMBL" id="CANHGI010000003">
    <property type="protein sequence ID" value="CAI5444436.1"/>
    <property type="molecule type" value="Genomic_DNA"/>
</dbReference>
<accession>A0A9P1IG01</accession>
<evidence type="ECO:0008006" key="4">
    <source>
        <dbReference type="Google" id="ProtNLM"/>
    </source>
</evidence>
<gene>
    <name evidence="2" type="ORF">CAMP_LOCUS7073</name>
</gene>
<keyword evidence="1" id="KW-0732">Signal</keyword>
<feature type="signal peptide" evidence="1">
    <location>
        <begin position="1"/>
        <end position="19"/>
    </location>
</feature>
<protein>
    <recommendedName>
        <fullName evidence="4">DUF38 domain-containing protein</fullName>
    </recommendedName>
</protein>
<name>A0A9P1IG01_9PELO</name>
<keyword evidence="3" id="KW-1185">Reference proteome</keyword>
<organism evidence="2 3">
    <name type="scientific">Caenorhabditis angaria</name>
    <dbReference type="NCBI Taxonomy" id="860376"/>
    <lineage>
        <taxon>Eukaryota</taxon>
        <taxon>Metazoa</taxon>
        <taxon>Ecdysozoa</taxon>
        <taxon>Nematoda</taxon>
        <taxon>Chromadorea</taxon>
        <taxon>Rhabditida</taxon>
        <taxon>Rhabditina</taxon>
        <taxon>Rhabditomorpha</taxon>
        <taxon>Rhabditoidea</taxon>
        <taxon>Rhabditidae</taxon>
        <taxon>Peloderinae</taxon>
        <taxon>Caenorhabditis</taxon>
    </lineage>
</organism>
<evidence type="ECO:0000313" key="2">
    <source>
        <dbReference type="EMBL" id="CAI5444436.1"/>
    </source>
</evidence>
<feature type="chain" id="PRO_5040340631" description="DUF38 domain-containing protein" evidence="1">
    <location>
        <begin position="20"/>
        <end position="152"/>
    </location>
</feature>
<evidence type="ECO:0000256" key="1">
    <source>
        <dbReference type="SAM" id="SignalP"/>
    </source>
</evidence>